<reference evidence="1" key="1">
    <citation type="submission" date="2017-05" db="UniProtKB">
        <authorList>
            <consortium name="EnsemblMetazoa"/>
        </authorList>
    </citation>
    <scope>IDENTIFICATION</scope>
</reference>
<name>A0A1X7TY85_AMPQE</name>
<dbReference type="InParanoid" id="A0A1X7TY85"/>
<proteinExistence type="predicted"/>
<accession>A0A1X7TY85</accession>
<dbReference type="EnsemblMetazoa" id="Aqu2.1.20354_001">
    <property type="protein sequence ID" value="Aqu2.1.20354_001"/>
    <property type="gene ID" value="Aqu2.1.20354"/>
</dbReference>
<protein>
    <submittedName>
        <fullName evidence="1">Uncharacterized protein</fullName>
    </submittedName>
</protein>
<sequence>LIKINSNFIYNTRPCVQIRILS</sequence>
<evidence type="ECO:0000313" key="1">
    <source>
        <dbReference type="EnsemblMetazoa" id="Aqu2.1.20354_001"/>
    </source>
</evidence>
<organism evidence="1">
    <name type="scientific">Amphimedon queenslandica</name>
    <name type="common">Sponge</name>
    <dbReference type="NCBI Taxonomy" id="400682"/>
    <lineage>
        <taxon>Eukaryota</taxon>
        <taxon>Metazoa</taxon>
        <taxon>Porifera</taxon>
        <taxon>Demospongiae</taxon>
        <taxon>Heteroscleromorpha</taxon>
        <taxon>Haplosclerida</taxon>
        <taxon>Niphatidae</taxon>
        <taxon>Amphimedon</taxon>
    </lineage>
</organism>
<dbReference type="AlphaFoldDB" id="A0A1X7TY85"/>